<evidence type="ECO:0000313" key="3">
    <source>
        <dbReference type="Proteomes" id="UP001054945"/>
    </source>
</evidence>
<accession>A0AAV4TGF7</accession>
<sequence>MLRMLSNMEGLHYLDWPNPPRVIKWPLFFFVIFLTWPFLSFSSSSAFLQMERVDGGNCGFKVGIRDAFLNGVLHDLFSS</sequence>
<dbReference type="EMBL" id="BPLR01011270">
    <property type="protein sequence ID" value="GIY45405.1"/>
    <property type="molecule type" value="Genomic_DNA"/>
</dbReference>
<keyword evidence="3" id="KW-1185">Reference proteome</keyword>
<proteinExistence type="predicted"/>
<evidence type="ECO:0000256" key="1">
    <source>
        <dbReference type="SAM" id="Phobius"/>
    </source>
</evidence>
<comment type="caution">
    <text evidence="2">The sequence shown here is derived from an EMBL/GenBank/DDBJ whole genome shotgun (WGS) entry which is preliminary data.</text>
</comment>
<organism evidence="2 3">
    <name type="scientific">Caerostris extrusa</name>
    <name type="common">Bark spider</name>
    <name type="synonym">Caerostris bankana</name>
    <dbReference type="NCBI Taxonomy" id="172846"/>
    <lineage>
        <taxon>Eukaryota</taxon>
        <taxon>Metazoa</taxon>
        <taxon>Ecdysozoa</taxon>
        <taxon>Arthropoda</taxon>
        <taxon>Chelicerata</taxon>
        <taxon>Arachnida</taxon>
        <taxon>Araneae</taxon>
        <taxon>Araneomorphae</taxon>
        <taxon>Entelegynae</taxon>
        <taxon>Araneoidea</taxon>
        <taxon>Araneidae</taxon>
        <taxon>Caerostris</taxon>
    </lineage>
</organism>
<keyword evidence="1" id="KW-0812">Transmembrane</keyword>
<keyword evidence="1" id="KW-1133">Transmembrane helix</keyword>
<feature type="transmembrane region" description="Helical" evidence="1">
    <location>
        <begin position="23"/>
        <end position="42"/>
    </location>
</feature>
<gene>
    <name evidence="2" type="ORF">CEXT_813221</name>
</gene>
<evidence type="ECO:0000313" key="2">
    <source>
        <dbReference type="EMBL" id="GIY45405.1"/>
    </source>
</evidence>
<dbReference type="AlphaFoldDB" id="A0AAV4TGF7"/>
<name>A0AAV4TGF7_CAEEX</name>
<protein>
    <submittedName>
        <fullName evidence="2">Uncharacterized protein</fullName>
    </submittedName>
</protein>
<dbReference type="Proteomes" id="UP001054945">
    <property type="component" value="Unassembled WGS sequence"/>
</dbReference>
<reference evidence="2 3" key="1">
    <citation type="submission" date="2021-06" db="EMBL/GenBank/DDBJ databases">
        <title>Caerostris extrusa draft genome.</title>
        <authorList>
            <person name="Kono N."/>
            <person name="Arakawa K."/>
        </authorList>
    </citation>
    <scope>NUCLEOTIDE SEQUENCE [LARGE SCALE GENOMIC DNA]</scope>
</reference>
<keyword evidence="1" id="KW-0472">Membrane</keyword>